<evidence type="ECO:0000256" key="1">
    <source>
        <dbReference type="SAM" id="Phobius"/>
    </source>
</evidence>
<keyword evidence="1" id="KW-1133">Transmembrane helix</keyword>
<keyword evidence="1" id="KW-0472">Membrane</keyword>
<keyword evidence="1" id="KW-0812">Transmembrane</keyword>
<evidence type="ECO:0000313" key="2">
    <source>
        <dbReference type="EMBL" id="CAB4121211.1"/>
    </source>
</evidence>
<organism evidence="3">
    <name type="scientific">uncultured Caudovirales phage</name>
    <dbReference type="NCBI Taxonomy" id="2100421"/>
    <lineage>
        <taxon>Viruses</taxon>
        <taxon>Duplodnaviria</taxon>
        <taxon>Heunggongvirae</taxon>
        <taxon>Uroviricota</taxon>
        <taxon>Caudoviricetes</taxon>
        <taxon>Peduoviridae</taxon>
        <taxon>Maltschvirus</taxon>
        <taxon>Maltschvirus maltsch</taxon>
    </lineage>
</organism>
<name>A0A6J7WC34_9CAUD</name>
<evidence type="ECO:0000313" key="3">
    <source>
        <dbReference type="EMBL" id="CAB5170789.1"/>
    </source>
</evidence>
<reference evidence="3" key="1">
    <citation type="submission" date="2020-05" db="EMBL/GenBank/DDBJ databases">
        <authorList>
            <person name="Chiriac C."/>
            <person name="Salcher M."/>
            <person name="Ghai R."/>
            <person name="Kavagutti S V."/>
        </authorList>
    </citation>
    <scope>NUCLEOTIDE SEQUENCE</scope>
</reference>
<dbReference type="EMBL" id="LR796144">
    <property type="protein sequence ID" value="CAB4121211.1"/>
    <property type="molecule type" value="Genomic_DNA"/>
</dbReference>
<feature type="transmembrane region" description="Helical" evidence="1">
    <location>
        <begin position="6"/>
        <end position="22"/>
    </location>
</feature>
<protein>
    <submittedName>
        <fullName evidence="3">Uncharacterized protein</fullName>
    </submittedName>
</protein>
<dbReference type="EMBL" id="LR798202">
    <property type="protein sequence ID" value="CAB5170789.1"/>
    <property type="molecule type" value="Genomic_DNA"/>
</dbReference>
<accession>A0A6J7WC34</accession>
<proteinExistence type="predicted"/>
<sequence>MNTVVALIIAVVIGFIGGMLVGRNNKSLADKAAAASQAALDEVNKR</sequence>
<gene>
    <name evidence="3" type="ORF">UFOVP154_49</name>
    <name evidence="2" type="ORF">UFOVP8_34</name>
</gene>